<dbReference type="Pfam" id="PF00702">
    <property type="entry name" value="Hydrolase"/>
    <property type="match status" value="1"/>
</dbReference>
<proteinExistence type="predicted"/>
<dbReference type="Gene3D" id="3.40.50.1000">
    <property type="entry name" value="HAD superfamily/HAD-like"/>
    <property type="match status" value="1"/>
</dbReference>
<dbReference type="InterPro" id="IPR036412">
    <property type="entry name" value="HAD-like_sf"/>
</dbReference>
<accession>A0A2H0VD61</accession>
<dbReference type="EMBL" id="PFAJ01000048">
    <property type="protein sequence ID" value="PIR97026.1"/>
    <property type="molecule type" value="Genomic_DNA"/>
</dbReference>
<name>A0A2H0VD61_9BACT</name>
<reference evidence="2" key="1">
    <citation type="submission" date="2017-09" db="EMBL/GenBank/DDBJ databases">
        <title>Depth-based differentiation of microbial function through sediment-hosted aquifers and enrichment of novel symbionts in the deep terrestrial subsurface.</title>
        <authorList>
            <person name="Probst A.J."/>
            <person name="Ladd B."/>
            <person name="Jarett J.K."/>
            <person name="Geller-Mcgrath D.E."/>
            <person name="Sieber C.M.K."/>
            <person name="Emerson J.B."/>
            <person name="Anantharaman K."/>
            <person name="Thomas B.C."/>
            <person name="Malmstrom R."/>
            <person name="Stieglmeier M."/>
            <person name="Klingl A."/>
            <person name="Woyke T."/>
            <person name="Ryan C.M."/>
            <person name="Banfield J.F."/>
        </authorList>
    </citation>
    <scope>NUCLEOTIDE SEQUENCE [LARGE SCALE GENOMIC DNA]</scope>
</reference>
<dbReference type="AlphaFoldDB" id="A0A2H0VD61"/>
<evidence type="ECO:0000313" key="1">
    <source>
        <dbReference type="EMBL" id="PIR97026.1"/>
    </source>
</evidence>
<dbReference type="InterPro" id="IPR023214">
    <property type="entry name" value="HAD_sf"/>
</dbReference>
<sequence>MYKTVELKKPTIILDLDETLIDTKEIKRRIFNLVEKTGVPRGVAVGVYRQMRKKSAFDQRRYCFELKKTGYKVNPNLFNNLFSKPKDYNYRGAEQFLKNLSKHFNLLLLTFGVPSFQNKKIEQAGFKQFFQKVLITEQESKLDLLRTLKSGTGKIILIDNSKVSIYTAKRLNAPAILVKNRKSGVPDYRAILTKLKEV</sequence>
<organism evidence="1 2">
    <name type="scientific">Candidatus Doudnabacteria bacterium CG10_big_fil_rev_8_21_14_0_10_41_10</name>
    <dbReference type="NCBI Taxonomy" id="1974551"/>
    <lineage>
        <taxon>Bacteria</taxon>
        <taxon>Candidatus Doudnaibacteriota</taxon>
    </lineage>
</organism>
<evidence type="ECO:0000313" key="2">
    <source>
        <dbReference type="Proteomes" id="UP000230557"/>
    </source>
</evidence>
<gene>
    <name evidence="1" type="ORF">COT91_03565</name>
</gene>
<dbReference type="Proteomes" id="UP000230557">
    <property type="component" value="Unassembled WGS sequence"/>
</dbReference>
<comment type="caution">
    <text evidence="1">The sequence shown here is derived from an EMBL/GenBank/DDBJ whole genome shotgun (WGS) entry which is preliminary data.</text>
</comment>
<dbReference type="SUPFAM" id="SSF56784">
    <property type="entry name" value="HAD-like"/>
    <property type="match status" value="1"/>
</dbReference>
<protein>
    <recommendedName>
        <fullName evidence="3">FCP1 homology domain-containing protein</fullName>
    </recommendedName>
</protein>
<evidence type="ECO:0008006" key="3">
    <source>
        <dbReference type="Google" id="ProtNLM"/>
    </source>
</evidence>